<feature type="domain" description="AMP-dependent synthetase/ligase" evidence="1">
    <location>
        <begin position="2"/>
        <end position="354"/>
    </location>
</feature>
<accession>A0ABQ4C3W1</accession>
<dbReference type="InterPro" id="IPR020845">
    <property type="entry name" value="AMP-binding_CS"/>
</dbReference>
<dbReference type="Pfam" id="PF00501">
    <property type="entry name" value="AMP-binding"/>
    <property type="match status" value="1"/>
</dbReference>
<reference evidence="3 4" key="1">
    <citation type="submission" date="2021-01" db="EMBL/GenBank/DDBJ databases">
        <title>Whole genome shotgun sequence of Asanoa iriomotensis NBRC 100142.</title>
        <authorList>
            <person name="Komaki H."/>
            <person name="Tamura T."/>
        </authorList>
    </citation>
    <scope>NUCLEOTIDE SEQUENCE [LARGE SCALE GENOMIC DNA]</scope>
    <source>
        <strain evidence="3 4">NBRC 100142</strain>
    </source>
</reference>
<dbReference type="RefSeq" id="WP_203703693.1">
    <property type="nucleotide sequence ID" value="NZ_BAAALU010000010.1"/>
</dbReference>
<dbReference type="EMBL" id="BONC01000023">
    <property type="protein sequence ID" value="GIF57483.1"/>
    <property type="molecule type" value="Genomic_DNA"/>
</dbReference>
<dbReference type="PANTHER" id="PTHR43767">
    <property type="entry name" value="LONG-CHAIN-FATTY-ACID--COA LIGASE"/>
    <property type="match status" value="1"/>
</dbReference>
<protein>
    <submittedName>
        <fullName evidence="3">Fatty-acyl-CoA synthase</fullName>
    </submittedName>
</protein>
<sequence>MQRTPDARAVVGRSGRGSYHTLSYQDLDAAAGRVAGALAAAGVRRGDRVGWVLDNGNGTDALVVYHAVLRLGAVNVPVNARLAPPEVEHILRHSGARLVLAGAQQRDRVAAAPCDVVILDDADPLSSLRGTPAPPVGGLRDTDPANLLYTSGTTGRPKGVLHTHGSSLAAAIGWSDAFRLTPHDVLQSPFPITSGAGLHFNALSCLWAGACVVVDDYDTAASLALIAEVAATVYVAVPSIYAYWLDSPALTGASLGSLRILDYGGASMPAALIERLRTAVPSAGLMQTYGLTEAGPGGCYLPEEYALTRLGSIGNRCAGPFTRVRVVDEDGADVGSGGTGELLLRGPSVMAGYYRDEEATAAAFTDGWLRSGDVVRVDEEGFLYHVDRRKDIIVRGGHNVASAEVEGALHAHPSVLEAAVIGVPHPRLGEDVYAVVVLSDSAVGPTPTVDDLIAHCRTLLADFKCPRRVEVVDALPRNAAGKVLKQRLREGVGA</sequence>
<dbReference type="InterPro" id="IPR050237">
    <property type="entry name" value="ATP-dep_AMP-bd_enzyme"/>
</dbReference>
<dbReference type="InterPro" id="IPR025110">
    <property type="entry name" value="AMP-bd_C"/>
</dbReference>
<comment type="caution">
    <text evidence="3">The sequence shown here is derived from an EMBL/GenBank/DDBJ whole genome shotgun (WGS) entry which is preliminary data.</text>
</comment>
<dbReference type="Pfam" id="PF13193">
    <property type="entry name" value="AMP-binding_C"/>
    <property type="match status" value="1"/>
</dbReference>
<dbReference type="Proteomes" id="UP000624325">
    <property type="component" value="Unassembled WGS sequence"/>
</dbReference>
<gene>
    <name evidence="3" type="ORF">Air01nite_35780</name>
</gene>
<dbReference type="SUPFAM" id="SSF56801">
    <property type="entry name" value="Acetyl-CoA synthetase-like"/>
    <property type="match status" value="1"/>
</dbReference>
<dbReference type="InterPro" id="IPR045851">
    <property type="entry name" value="AMP-bd_C_sf"/>
</dbReference>
<name>A0ABQ4C3W1_9ACTN</name>
<evidence type="ECO:0000259" key="2">
    <source>
        <dbReference type="Pfam" id="PF13193"/>
    </source>
</evidence>
<dbReference type="PANTHER" id="PTHR43767:SF1">
    <property type="entry name" value="NONRIBOSOMAL PEPTIDE SYNTHASE PES1 (EUROFUNG)-RELATED"/>
    <property type="match status" value="1"/>
</dbReference>
<proteinExistence type="predicted"/>
<keyword evidence="4" id="KW-1185">Reference proteome</keyword>
<dbReference type="PROSITE" id="PS00455">
    <property type="entry name" value="AMP_BINDING"/>
    <property type="match status" value="1"/>
</dbReference>
<evidence type="ECO:0000313" key="3">
    <source>
        <dbReference type="EMBL" id="GIF57483.1"/>
    </source>
</evidence>
<evidence type="ECO:0000259" key="1">
    <source>
        <dbReference type="Pfam" id="PF00501"/>
    </source>
</evidence>
<organism evidence="3 4">
    <name type="scientific">Asanoa iriomotensis</name>
    <dbReference type="NCBI Taxonomy" id="234613"/>
    <lineage>
        <taxon>Bacteria</taxon>
        <taxon>Bacillati</taxon>
        <taxon>Actinomycetota</taxon>
        <taxon>Actinomycetes</taxon>
        <taxon>Micromonosporales</taxon>
        <taxon>Micromonosporaceae</taxon>
        <taxon>Asanoa</taxon>
    </lineage>
</organism>
<dbReference type="Gene3D" id="3.40.50.12780">
    <property type="entry name" value="N-terminal domain of ligase-like"/>
    <property type="match status" value="1"/>
</dbReference>
<dbReference type="InterPro" id="IPR042099">
    <property type="entry name" value="ANL_N_sf"/>
</dbReference>
<evidence type="ECO:0000313" key="4">
    <source>
        <dbReference type="Proteomes" id="UP000624325"/>
    </source>
</evidence>
<dbReference type="Gene3D" id="3.30.300.30">
    <property type="match status" value="1"/>
</dbReference>
<feature type="domain" description="AMP-binding enzyme C-terminal" evidence="2">
    <location>
        <begin position="404"/>
        <end position="482"/>
    </location>
</feature>
<dbReference type="InterPro" id="IPR000873">
    <property type="entry name" value="AMP-dep_synth/lig_dom"/>
</dbReference>